<gene>
    <name evidence="1" type="ORF">L6452_02208</name>
</gene>
<comment type="caution">
    <text evidence="1">The sequence shown here is derived from an EMBL/GenBank/DDBJ whole genome shotgun (WGS) entry which is preliminary data.</text>
</comment>
<protein>
    <submittedName>
        <fullName evidence="1">Uncharacterized protein</fullName>
    </submittedName>
</protein>
<accession>A0ACB9FJR5</accession>
<name>A0ACB9FJR5_ARCLA</name>
<sequence length="117" mass="13328">MFDVVAWWNHGTRMSIFHIKATARVPMRLGPCAEDAEARVAKELIPVWPNQKAKIDYNPKLKLSSLLPIETKSIDWRWWCEIAGGQVTGDHIVEATRVSVEARCRPGRRQCWGGVCE</sequence>
<evidence type="ECO:0000313" key="2">
    <source>
        <dbReference type="Proteomes" id="UP001055879"/>
    </source>
</evidence>
<keyword evidence="2" id="KW-1185">Reference proteome</keyword>
<reference evidence="2" key="1">
    <citation type="journal article" date="2022" name="Mol. Ecol. Resour.">
        <title>The genomes of chicory, endive, great burdock and yacon provide insights into Asteraceae palaeo-polyploidization history and plant inulin production.</title>
        <authorList>
            <person name="Fan W."/>
            <person name="Wang S."/>
            <person name="Wang H."/>
            <person name="Wang A."/>
            <person name="Jiang F."/>
            <person name="Liu H."/>
            <person name="Zhao H."/>
            <person name="Xu D."/>
            <person name="Zhang Y."/>
        </authorList>
    </citation>
    <scope>NUCLEOTIDE SEQUENCE [LARGE SCALE GENOMIC DNA]</scope>
    <source>
        <strain evidence="2">cv. Niubang</strain>
    </source>
</reference>
<dbReference type="Proteomes" id="UP001055879">
    <property type="component" value="Linkage Group LG01"/>
</dbReference>
<proteinExistence type="predicted"/>
<evidence type="ECO:0000313" key="1">
    <source>
        <dbReference type="EMBL" id="KAI3771055.1"/>
    </source>
</evidence>
<dbReference type="EMBL" id="CM042047">
    <property type="protein sequence ID" value="KAI3771055.1"/>
    <property type="molecule type" value="Genomic_DNA"/>
</dbReference>
<reference evidence="1 2" key="2">
    <citation type="journal article" date="2022" name="Mol. Ecol. Resour.">
        <title>The genomes of chicory, endive, great burdock and yacon provide insights into Asteraceae paleo-polyploidization history and plant inulin production.</title>
        <authorList>
            <person name="Fan W."/>
            <person name="Wang S."/>
            <person name="Wang H."/>
            <person name="Wang A."/>
            <person name="Jiang F."/>
            <person name="Liu H."/>
            <person name="Zhao H."/>
            <person name="Xu D."/>
            <person name="Zhang Y."/>
        </authorList>
    </citation>
    <scope>NUCLEOTIDE SEQUENCE [LARGE SCALE GENOMIC DNA]</scope>
    <source>
        <strain evidence="2">cv. Niubang</strain>
    </source>
</reference>
<organism evidence="1 2">
    <name type="scientific">Arctium lappa</name>
    <name type="common">Greater burdock</name>
    <name type="synonym">Lappa major</name>
    <dbReference type="NCBI Taxonomy" id="4217"/>
    <lineage>
        <taxon>Eukaryota</taxon>
        <taxon>Viridiplantae</taxon>
        <taxon>Streptophyta</taxon>
        <taxon>Embryophyta</taxon>
        <taxon>Tracheophyta</taxon>
        <taxon>Spermatophyta</taxon>
        <taxon>Magnoliopsida</taxon>
        <taxon>eudicotyledons</taxon>
        <taxon>Gunneridae</taxon>
        <taxon>Pentapetalae</taxon>
        <taxon>asterids</taxon>
        <taxon>campanulids</taxon>
        <taxon>Asterales</taxon>
        <taxon>Asteraceae</taxon>
        <taxon>Carduoideae</taxon>
        <taxon>Cardueae</taxon>
        <taxon>Arctiinae</taxon>
        <taxon>Arctium</taxon>
    </lineage>
</organism>